<comment type="similarity">
    <text evidence="1">Belongs to the nitroreductase family.</text>
</comment>
<evidence type="ECO:0000256" key="2">
    <source>
        <dbReference type="ARBA" id="ARBA00023002"/>
    </source>
</evidence>
<dbReference type="PANTHER" id="PTHR43673">
    <property type="entry name" value="NAD(P)H NITROREDUCTASE YDGI-RELATED"/>
    <property type="match status" value="1"/>
</dbReference>
<protein>
    <submittedName>
        <fullName evidence="4">Nitroreductase family protein</fullName>
    </submittedName>
</protein>
<dbReference type="SUPFAM" id="SSF55469">
    <property type="entry name" value="FMN-dependent nitroreductase-like"/>
    <property type="match status" value="1"/>
</dbReference>
<dbReference type="RefSeq" id="WP_194076296.1">
    <property type="nucleotide sequence ID" value="NZ_CP061839.1"/>
</dbReference>
<keyword evidence="2" id="KW-0560">Oxidoreductase</keyword>
<gene>
    <name evidence="4" type="ORF">IFE08_13870</name>
</gene>
<name>A0A7S7AW25_9SPIR</name>
<dbReference type="GO" id="GO:0016491">
    <property type="term" value="F:oxidoreductase activity"/>
    <property type="evidence" value="ECO:0007669"/>
    <property type="project" value="UniProtKB-KW"/>
</dbReference>
<sequence length="174" mass="19848">MNFAELMNVRQSCRSFNPNKKVEKDTLLQIIEEARLSPSACNSQAYKIFAVQNEKAEIISAARVMGMNKFLKDCSSYILIAEDKYNFTAKIGTELFETDFRSIDIGILTANIVNAATDKNIQTCILGAFSEKEILKKLNINAKLRIIIALGYEIENYPHRKKSRKDRDKVVQYI</sequence>
<reference evidence="4 5" key="1">
    <citation type="submission" date="2020-09" db="EMBL/GenBank/DDBJ databases">
        <title>Characterization of Treponema spp. from bovine digital dermatitis in Korea.</title>
        <authorList>
            <person name="Espiritu H.M."/>
            <person name="Cho Y.I."/>
            <person name="Mamuad L."/>
        </authorList>
    </citation>
    <scope>NUCLEOTIDE SEQUENCE [LARGE SCALE GENOMIC DNA]</scope>
    <source>
        <strain evidence="4 5">KS1</strain>
    </source>
</reference>
<evidence type="ECO:0000313" key="4">
    <source>
        <dbReference type="EMBL" id="QOW60845.1"/>
    </source>
</evidence>
<dbReference type="AlphaFoldDB" id="A0A7S7AW25"/>
<feature type="domain" description="Nitroreductase" evidence="3">
    <location>
        <begin position="68"/>
        <end position="152"/>
    </location>
</feature>
<dbReference type="Gene3D" id="3.40.109.10">
    <property type="entry name" value="NADH Oxidase"/>
    <property type="match status" value="2"/>
</dbReference>
<proteinExistence type="inferred from homology"/>
<evidence type="ECO:0000259" key="3">
    <source>
        <dbReference type="Pfam" id="PF00881"/>
    </source>
</evidence>
<dbReference type="EMBL" id="CP061839">
    <property type="protein sequence ID" value="QOW60845.1"/>
    <property type="molecule type" value="Genomic_DNA"/>
</dbReference>
<dbReference type="InterPro" id="IPR029479">
    <property type="entry name" value="Nitroreductase"/>
</dbReference>
<evidence type="ECO:0000313" key="5">
    <source>
        <dbReference type="Proteomes" id="UP000593915"/>
    </source>
</evidence>
<evidence type="ECO:0000256" key="1">
    <source>
        <dbReference type="ARBA" id="ARBA00007118"/>
    </source>
</evidence>
<accession>A0A7S7AW25</accession>
<organism evidence="4 5">
    <name type="scientific">Treponema pedis</name>
    <dbReference type="NCBI Taxonomy" id="409322"/>
    <lineage>
        <taxon>Bacteria</taxon>
        <taxon>Pseudomonadati</taxon>
        <taxon>Spirochaetota</taxon>
        <taxon>Spirochaetia</taxon>
        <taxon>Spirochaetales</taxon>
        <taxon>Treponemataceae</taxon>
        <taxon>Treponema</taxon>
    </lineage>
</organism>
<dbReference type="PANTHER" id="PTHR43673:SF10">
    <property type="entry name" value="NADH DEHYDROGENASE_NAD(P)H NITROREDUCTASE XCC3605-RELATED"/>
    <property type="match status" value="1"/>
</dbReference>
<dbReference type="Pfam" id="PF00881">
    <property type="entry name" value="Nitroreductase"/>
    <property type="match status" value="2"/>
</dbReference>
<dbReference type="InterPro" id="IPR000415">
    <property type="entry name" value="Nitroreductase-like"/>
</dbReference>
<feature type="domain" description="Nitroreductase" evidence="3">
    <location>
        <begin position="10"/>
        <end position="57"/>
    </location>
</feature>
<dbReference type="Proteomes" id="UP000593915">
    <property type="component" value="Chromosome"/>
</dbReference>